<dbReference type="GO" id="GO:0022857">
    <property type="term" value="F:transmembrane transporter activity"/>
    <property type="evidence" value="ECO:0007669"/>
    <property type="project" value="InterPro"/>
</dbReference>
<feature type="transmembrane region" description="Helical" evidence="5">
    <location>
        <begin position="107"/>
        <end position="123"/>
    </location>
</feature>
<dbReference type="GO" id="GO:0005886">
    <property type="term" value="C:plasma membrane"/>
    <property type="evidence" value="ECO:0007669"/>
    <property type="project" value="UniProtKB-SubCell"/>
</dbReference>
<dbReference type="Pfam" id="PF07690">
    <property type="entry name" value="MFS_1"/>
    <property type="match status" value="1"/>
</dbReference>
<feature type="transmembrane region" description="Helical" evidence="5">
    <location>
        <begin position="297"/>
        <end position="321"/>
    </location>
</feature>
<evidence type="ECO:0000256" key="5">
    <source>
        <dbReference type="SAM" id="Phobius"/>
    </source>
</evidence>
<dbReference type="InterPro" id="IPR011701">
    <property type="entry name" value="MFS"/>
</dbReference>
<sequence>MTVLPSSKARPLVPALMFIALVVAAVGSLGTPLVTSVATTLHVSLDSAQWTLTIALLSGAVATPVLGRLGAGPHRRTTILATLALVVAGSALTVLPLPFAWLLAGRAAQGAGLGLTALMMGVARDHLPEGRSAAAIALISVVSIIGAGVGYPLAGLLAELGGVRAAYSLGLFVTAAALLVAWRSIPKAPEGRSARVDVAGALVLAAGLFLVLFLASQRSLWSHHLRVAVVLAIGAVLLLCVWVASELRSRTPLVDVRALRHPAVAGANIAMFVGGSGMYLLLTLITRYAQTPNSAGYGFGLTTFEAGLVLVPFSVLGSVAGKLTPRVRERIDAPLLLAGSAVVVGSGFVLFAAERSNLAELLTAMGVLGFGVGSFSAAMPGVILAVTPKSETSSAMSFNYVVRSVGYALGSALGGLILGAGTGRLFPNDGAYTTAALVGIAAMAITALTSLTLARHRQPELDSTHPRAKEPNMHKLVVLYPEPADPDHFRDYYVTHHLPLVALMPGLLAWRYSFDVAATQGQPPYFAVFEAEFADAAAMTASRSSPQGRQVAADVANYATGGAIVIHYPVRDGTS</sequence>
<feature type="transmembrane region" description="Helical" evidence="5">
    <location>
        <begin position="365"/>
        <end position="386"/>
    </location>
</feature>
<feature type="transmembrane region" description="Helical" evidence="5">
    <location>
        <begin position="265"/>
        <end position="285"/>
    </location>
</feature>
<reference evidence="7 8" key="1">
    <citation type="submission" date="2018-08" db="EMBL/GenBank/DDBJ databases">
        <title>Sequencing the genomes of 1000 actinobacteria strains.</title>
        <authorList>
            <person name="Klenk H.-P."/>
        </authorList>
    </citation>
    <scope>NUCLEOTIDE SEQUENCE [LARGE SCALE GENOMIC DNA]</scope>
    <source>
        <strain evidence="7 8">DSM 44099</strain>
    </source>
</reference>
<dbReference type="Proteomes" id="UP000256913">
    <property type="component" value="Unassembled WGS sequence"/>
</dbReference>
<feature type="transmembrane region" description="Helical" evidence="5">
    <location>
        <begin position="194"/>
        <end position="215"/>
    </location>
</feature>
<dbReference type="GO" id="GO:0016491">
    <property type="term" value="F:oxidoreductase activity"/>
    <property type="evidence" value="ECO:0007669"/>
    <property type="project" value="InterPro"/>
</dbReference>
<comment type="subcellular location">
    <subcellularLocation>
        <location evidence="1">Cell membrane</location>
        <topology evidence="1">Multi-pass membrane protein</topology>
    </subcellularLocation>
</comment>
<dbReference type="RefSeq" id="WP_203783343.1">
    <property type="nucleotide sequence ID" value="NZ_BONB01000008.1"/>
</dbReference>
<dbReference type="AlphaFoldDB" id="A0A3D9ZVA1"/>
<evidence type="ECO:0000259" key="6">
    <source>
        <dbReference type="PROSITE" id="PS50850"/>
    </source>
</evidence>
<name>A0A3D9ZVA1_9ACTN</name>
<feature type="transmembrane region" description="Helical" evidence="5">
    <location>
        <begin position="12"/>
        <end position="35"/>
    </location>
</feature>
<dbReference type="Pfam" id="PF07110">
    <property type="entry name" value="EthD"/>
    <property type="match status" value="1"/>
</dbReference>
<keyword evidence="2 5" id="KW-0812">Transmembrane</keyword>
<dbReference type="PANTHER" id="PTHR42718">
    <property type="entry name" value="MAJOR FACILITATOR SUPERFAMILY MULTIDRUG TRANSPORTER MFSC"/>
    <property type="match status" value="1"/>
</dbReference>
<dbReference type="InterPro" id="IPR036259">
    <property type="entry name" value="MFS_trans_sf"/>
</dbReference>
<dbReference type="Gene3D" id="1.20.1250.20">
    <property type="entry name" value="MFS general substrate transporter like domains"/>
    <property type="match status" value="1"/>
</dbReference>
<protein>
    <submittedName>
        <fullName evidence="7">Uncharacterized protein (TIGR02118 family)</fullName>
    </submittedName>
</protein>
<dbReference type="Gene3D" id="3.30.70.100">
    <property type="match status" value="1"/>
</dbReference>
<keyword evidence="8" id="KW-1185">Reference proteome</keyword>
<evidence type="ECO:0000256" key="2">
    <source>
        <dbReference type="ARBA" id="ARBA00022692"/>
    </source>
</evidence>
<evidence type="ECO:0000256" key="3">
    <source>
        <dbReference type="ARBA" id="ARBA00022989"/>
    </source>
</evidence>
<dbReference type="SUPFAM" id="SSF103473">
    <property type="entry name" value="MFS general substrate transporter"/>
    <property type="match status" value="1"/>
</dbReference>
<feature type="transmembrane region" description="Helical" evidence="5">
    <location>
        <begin position="165"/>
        <end position="182"/>
    </location>
</feature>
<feature type="transmembrane region" description="Helical" evidence="5">
    <location>
        <begin position="333"/>
        <end position="353"/>
    </location>
</feature>
<keyword evidence="3 5" id="KW-1133">Transmembrane helix</keyword>
<dbReference type="PROSITE" id="PS50850">
    <property type="entry name" value="MFS"/>
    <property type="match status" value="1"/>
</dbReference>
<dbReference type="InterPro" id="IPR009799">
    <property type="entry name" value="EthD_dom"/>
</dbReference>
<dbReference type="NCBIfam" id="TIGR02118">
    <property type="entry name" value="EthD family reductase"/>
    <property type="match status" value="1"/>
</dbReference>
<keyword evidence="4 5" id="KW-0472">Membrane</keyword>
<feature type="transmembrane region" description="Helical" evidence="5">
    <location>
        <begin position="47"/>
        <end position="67"/>
    </location>
</feature>
<proteinExistence type="predicted"/>
<evidence type="ECO:0000313" key="8">
    <source>
        <dbReference type="Proteomes" id="UP000256913"/>
    </source>
</evidence>
<feature type="domain" description="Major facilitator superfamily (MFS) profile" evidence="6">
    <location>
        <begin position="1"/>
        <end position="458"/>
    </location>
</feature>
<evidence type="ECO:0000256" key="1">
    <source>
        <dbReference type="ARBA" id="ARBA00004651"/>
    </source>
</evidence>
<dbReference type="SUPFAM" id="SSF54909">
    <property type="entry name" value="Dimeric alpha+beta barrel"/>
    <property type="match status" value="1"/>
</dbReference>
<evidence type="ECO:0000313" key="7">
    <source>
        <dbReference type="EMBL" id="REG01112.1"/>
    </source>
</evidence>
<dbReference type="Gene3D" id="1.20.1720.10">
    <property type="entry name" value="Multidrug resistance protein D"/>
    <property type="match status" value="1"/>
</dbReference>
<dbReference type="EMBL" id="QUMQ01000001">
    <property type="protein sequence ID" value="REG01112.1"/>
    <property type="molecule type" value="Genomic_DNA"/>
</dbReference>
<comment type="caution">
    <text evidence="7">The sequence shown here is derived from an EMBL/GenBank/DDBJ whole genome shotgun (WGS) entry which is preliminary data.</text>
</comment>
<feature type="transmembrane region" description="Helical" evidence="5">
    <location>
        <begin position="398"/>
        <end position="420"/>
    </location>
</feature>
<dbReference type="InterPro" id="IPR011008">
    <property type="entry name" value="Dimeric_a/b-barrel"/>
</dbReference>
<dbReference type="InterPro" id="IPR020846">
    <property type="entry name" value="MFS_dom"/>
</dbReference>
<feature type="transmembrane region" description="Helical" evidence="5">
    <location>
        <begin position="227"/>
        <end position="244"/>
    </location>
</feature>
<gene>
    <name evidence="7" type="ORF">DFJ67_7187</name>
</gene>
<feature type="transmembrane region" description="Helical" evidence="5">
    <location>
        <begin position="432"/>
        <end position="454"/>
    </location>
</feature>
<feature type="transmembrane region" description="Helical" evidence="5">
    <location>
        <begin position="135"/>
        <end position="153"/>
    </location>
</feature>
<dbReference type="PANTHER" id="PTHR42718:SF49">
    <property type="entry name" value="EXPORT PROTEIN"/>
    <property type="match status" value="1"/>
</dbReference>
<accession>A0A3D9ZVA1</accession>
<organism evidence="7 8">
    <name type="scientific">Asanoa ferruginea</name>
    <dbReference type="NCBI Taxonomy" id="53367"/>
    <lineage>
        <taxon>Bacteria</taxon>
        <taxon>Bacillati</taxon>
        <taxon>Actinomycetota</taxon>
        <taxon>Actinomycetes</taxon>
        <taxon>Micromonosporales</taxon>
        <taxon>Micromonosporaceae</taxon>
        <taxon>Asanoa</taxon>
    </lineage>
</organism>
<evidence type="ECO:0000256" key="4">
    <source>
        <dbReference type="ARBA" id="ARBA00023136"/>
    </source>
</evidence>
<feature type="transmembrane region" description="Helical" evidence="5">
    <location>
        <begin position="79"/>
        <end position="101"/>
    </location>
</feature>